<keyword evidence="1" id="KW-0472">Membrane</keyword>
<keyword evidence="3" id="KW-1185">Reference proteome</keyword>
<dbReference type="OrthoDB" id="5396182at2"/>
<comment type="caution">
    <text evidence="2">The sequence shown here is derived from an EMBL/GenBank/DDBJ whole genome shotgun (WGS) entry which is preliminary data.</text>
</comment>
<protein>
    <recommendedName>
        <fullName evidence="4">DUF2721 domain-containing protein</fullName>
    </recommendedName>
</protein>
<dbReference type="AlphaFoldDB" id="A0A916YKA1"/>
<dbReference type="EMBL" id="BMIO01000007">
    <property type="protein sequence ID" value="GGD49720.1"/>
    <property type="molecule type" value="Genomic_DNA"/>
</dbReference>
<feature type="transmembrane region" description="Helical" evidence="1">
    <location>
        <begin position="74"/>
        <end position="96"/>
    </location>
</feature>
<evidence type="ECO:0000256" key="1">
    <source>
        <dbReference type="SAM" id="Phobius"/>
    </source>
</evidence>
<dbReference type="Proteomes" id="UP000598997">
    <property type="component" value="Unassembled WGS sequence"/>
</dbReference>
<evidence type="ECO:0000313" key="3">
    <source>
        <dbReference type="Proteomes" id="UP000598997"/>
    </source>
</evidence>
<accession>A0A916YKA1</accession>
<proteinExistence type="predicted"/>
<evidence type="ECO:0000313" key="2">
    <source>
        <dbReference type="EMBL" id="GGD49720.1"/>
    </source>
</evidence>
<sequence length="146" mass="16038">MIVQTIQLALAPVFVLVAIGNILNMMASRLSRVVDRTREMQVAFRESSGEEHDASVRELRMLARRTTLIGRAQLMMVLSAITIGITVVLIFSGQFLHAATEAAVAISFATAIALLLAGLILFLMETRVASEQLRVPLAYLELDRDL</sequence>
<dbReference type="Pfam" id="PF11026">
    <property type="entry name" value="DUF2721"/>
    <property type="match status" value="1"/>
</dbReference>
<reference evidence="2 3" key="1">
    <citation type="journal article" date="2014" name="Int. J. Syst. Evol. Microbiol.">
        <title>Complete genome sequence of Corynebacterium casei LMG S-19264T (=DSM 44701T), isolated from a smear-ripened cheese.</title>
        <authorList>
            <consortium name="US DOE Joint Genome Institute (JGI-PGF)"/>
            <person name="Walter F."/>
            <person name="Albersmeier A."/>
            <person name="Kalinowski J."/>
            <person name="Ruckert C."/>
        </authorList>
    </citation>
    <scope>NUCLEOTIDE SEQUENCE [LARGE SCALE GENOMIC DNA]</scope>
    <source>
        <strain evidence="2 3">CGMCC 1.15358</strain>
    </source>
</reference>
<dbReference type="InterPro" id="IPR021279">
    <property type="entry name" value="DUF2721"/>
</dbReference>
<name>A0A916YKA1_9SPHN</name>
<keyword evidence="1" id="KW-1133">Transmembrane helix</keyword>
<feature type="transmembrane region" description="Helical" evidence="1">
    <location>
        <begin position="102"/>
        <end position="124"/>
    </location>
</feature>
<feature type="transmembrane region" description="Helical" evidence="1">
    <location>
        <begin position="6"/>
        <end position="27"/>
    </location>
</feature>
<gene>
    <name evidence="2" type="ORF">GCM10010989_25020</name>
</gene>
<keyword evidence="1" id="KW-0812">Transmembrane</keyword>
<evidence type="ECO:0008006" key="4">
    <source>
        <dbReference type="Google" id="ProtNLM"/>
    </source>
</evidence>
<dbReference type="RefSeq" id="WP_066764105.1">
    <property type="nucleotide sequence ID" value="NZ_BMIO01000007.1"/>
</dbReference>
<organism evidence="2 3">
    <name type="scientific">Croceicoccus pelagius</name>
    <dbReference type="NCBI Taxonomy" id="1703341"/>
    <lineage>
        <taxon>Bacteria</taxon>
        <taxon>Pseudomonadati</taxon>
        <taxon>Pseudomonadota</taxon>
        <taxon>Alphaproteobacteria</taxon>
        <taxon>Sphingomonadales</taxon>
        <taxon>Erythrobacteraceae</taxon>
        <taxon>Croceicoccus</taxon>
    </lineage>
</organism>